<dbReference type="RefSeq" id="WP_091365872.1">
    <property type="nucleotide sequence ID" value="NZ_FMZF01000003.1"/>
</dbReference>
<evidence type="ECO:0000256" key="2">
    <source>
        <dbReference type="SAM" id="MobiDB-lite"/>
    </source>
</evidence>
<organism evidence="4 5">
    <name type="scientific">Geodermatophilus telluris</name>
    <dbReference type="NCBI Taxonomy" id="1190417"/>
    <lineage>
        <taxon>Bacteria</taxon>
        <taxon>Bacillati</taxon>
        <taxon>Actinomycetota</taxon>
        <taxon>Actinomycetes</taxon>
        <taxon>Geodermatophilales</taxon>
        <taxon>Geodermatophilaceae</taxon>
        <taxon>Geodermatophilus</taxon>
    </lineage>
</organism>
<dbReference type="GO" id="GO:0016226">
    <property type="term" value="P:iron-sulfur cluster assembly"/>
    <property type="evidence" value="ECO:0007669"/>
    <property type="project" value="InterPro"/>
</dbReference>
<evidence type="ECO:0000256" key="1">
    <source>
        <dbReference type="ARBA" id="ARBA00043967"/>
    </source>
</evidence>
<dbReference type="PANTHER" id="PTHR43575:SF1">
    <property type="entry name" value="PROTEIN ABCI7, CHLOROPLASTIC"/>
    <property type="match status" value="1"/>
</dbReference>
<feature type="compositionally biased region" description="Polar residues" evidence="2">
    <location>
        <begin position="1"/>
        <end position="17"/>
    </location>
</feature>
<evidence type="ECO:0000259" key="3">
    <source>
        <dbReference type="Pfam" id="PF01458"/>
    </source>
</evidence>
<gene>
    <name evidence="4" type="ORF">SAMN05660690_2155</name>
</gene>
<dbReference type="NCBIfam" id="TIGR01981">
    <property type="entry name" value="sufD"/>
    <property type="match status" value="1"/>
</dbReference>
<dbReference type="Pfam" id="PF01458">
    <property type="entry name" value="SUFBD_core"/>
    <property type="match status" value="1"/>
</dbReference>
<feature type="compositionally biased region" description="Low complexity" evidence="2">
    <location>
        <begin position="31"/>
        <end position="52"/>
    </location>
</feature>
<evidence type="ECO:0000313" key="4">
    <source>
        <dbReference type="EMBL" id="SDC69338.1"/>
    </source>
</evidence>
<protein>
    <submittedName>
        <fullName evidence="4">Fe-S cluster assembly protein SufD</fullName>
    </submittedName>
</protein>
<dbReference type="PANTHER" id="PTHR43575">
    <property type="entry name" value="PROTEIN ABCI7, CHLOROPLASTIC"/>
    <property type="match status" value="1"/>
</dbReference>
<dbReference type="STRING" id="1190417.SAMN05660690_2155"/>
<dbReference type="Proteomes" id="UP000199416">
    <property type="component" value="Unassembled WGS sequence"/>
</dbReference>
<dbReference type="EMBL" id="FMZF01000003">
    <property type="protein sequence ID" value="SDC69338.1"/>
    <property type="molecule type" value="Genomic_DNA"/>
</dbReference>
<reference evidence="5" key="1">
    <citation type="submission" date="2016-10" db="EMBL/GenBank/DDBJ databases">
        <authorList>
            <person name="Varghese N."/>
            <person name="Submissions S."/>
        </authorList>
    </citation>
    <scope>NUCLEOTIDE SEQUENCE [LARGE SCALE GENOMIC DNA]</scope>
    <source>
        <strain evidence="5">DSM 45421</strain>
    </source>
</reference>
<comment type="similarity">
    <text evidence="1">Belongs to the iron-sulfur cluster assembly SufBD family.</text>
</comment>
<sequence>MPDQNAPSTTGLTTESATLAGELFGEGVGTQAGPPAVPATGTGTAGQAAPGAHSHGGTTPTGSPAERFTSADPEAFGTVTGREEAWRFTPMRRIRPLLDGAPSDAHLAWDTDLPEGVELTDVDADDPLLEGLPEPVDRLAALARRRSGGAAVVRVAKEAQLDRPVTLGLAGTGSDDVVWGQLVVEVGAFAKATVVLDHSGLARYAGGVAVLVGDGAQVTLVSVQEWAPGAVHAGQFDAVVGRDATFTQVVVTLGGDLVRLVSNVQYAGPGGTAELFGVYFSDETQHQEHRLWVDHAVPNCTSNVLYKGALQGEGARTVWIGDVRIRPQATGTDTYELNRNLVLTDGARADSVPNLEIETGEIVGAGHASATGRFDDEQLFYLCSRGIDAETARRLVVRGFFADVVQRIGLPELQDRLMRSIEVRLGALPGLEDQTVEQPVGVA</sequence>
<dbReference type="InterPro" id="IPR011542">
    <property type="entry name" value="SUF_FeS_clus_asmbl_SufD"/>
</dbReference>
<name>A0A1G6NNL4_9ACTN</name>
<dbReference type="OrthoDB" id="9803529at2"/>
<dbReference type="InterPro" id="IPR037284">
    <property type="entry name" value="SUF_FeS_clus_asmbl_SufBD_sf"/>
</dbReference>
<feature type="region of interest" description="Disordered" evidence="2">
    <location>
        <begin position="1"/>
        <end position="74"/>
    </location>
</feature>
<dbReference type="SUPFAM" id="SSF101960">
    <property type="entry name" value="Stabilizer of iron transporter SufD"/>
    <property type="match status" value="1"/>
</dbReference>
<dbReference type="InterPro" id="IPR055346">
    <property type="entry name" value="Fe-S_cluster_assembly_SufBD"/>
</dbReference>
<dbReference type="AlphaFoldDB" id="A0A1G6NNL4"/>
<proteinExistence type="inferred from homology"/>
<accession>A0A1G6NNL4</accession>
<feature type="domain" description="SUF system FeS cluster assembly SufBD core" evidence="3">
    <location>
        <begin position="173"/>
        <end position="400"/>
    </location>
</feature>
<keyword evidence="5" id="KW-1185">Reference proteome</keyword>
<evidence type="ECO:0000313" key="5">
    <source>
        <dbReference type="Proteomes" id="UP000199416"/>
    </source>
</evidence>
<dbReference type="InterPro" id="IPR000825">
    <property type="entry name" value="SUF_FeS_clus_asmbl_SufBD_core"/>
</dbReference>